<dbReference type="Gene3D" id="3.40.50.720">
    <property type="entry name" value="NAD(P)-binding Rossmann-like Domain"/>
    <property type="match status" value="1"/>
</dbReference>
<dbReference type="PANTHER" id="PTHR48079:SF6">
    <property type="entry name" value="NAD(P)-BINDING DOMAIN-CONTAINING PROTEIN-RELATED"/>
    <property type="match status" value="1"/>
</dbReference>
<dbReference type="GO" id="GO:0004029">
    <property type="term" value="F:aldehyde dehydrogenase (NAD+) activity"/>
    <property type="evidence" value="ECO:0007669"/>
    <property type="project" value="TreeGrafter"/>
</dbReference>
<dbReference type="EMBL" id="LRQV01000133">
    <property type="protein sequence ID" value="KXK59071.1"/>
    <property type="molecule type" value="Genomic_DNA"/>
</dbReference>
<dbReference type="Proteomes" id="UP000070620">
    <property type="component" value="Unassembled WGS sequence"/>
</dbReference>
<dbReference type="Pfam" id="PF01370">
    <property type="entry name" value="Epimerase"/>
    <property type="match status" value="1"/>
</dbReference>
<dbReference type="PANTHER" id="PTHR48079">
    <property type="entry name" value="PROTEIN YEEZ"/>
    <property type="match status" value="1"/>
</dbReference>
<evidence type="ECO:0000259" key="2">
    <source>
        <dbReference type="Pfam" id="PF01370"/>
    </source>
</evidence>
<reference evidence="3 4" key="1">
    <citation type="submission" date="2016-01" db="EMBL/GenBank/DDBJ databases">
        <title>Whole genome sequence and analysis of Micromonospora rosaria DSM 803, which can produce antibacterial substance rosamicin.</title>
        <authorList>
            <person name="Yang H."/>
            <person name="He X."/>
            <person name="Zhu D."/>
        </authorList>
    </citation>
    <scope>NUCLEOTIDE SEQUENCE [LARGE SCALE GENOMIC DNA]</scope>
    <source>
        <strain evidence="3 4">DSM 803</strain>
    </source>
</reference>
<evidence type="ECO:0000256" key="1">
    <source>
        <dbReference type="SAM" id="MobiDB-lite"/>
    </source>
</evidence>
<accession>A0A136PL01</accession>
<protein>
    <submittedName>
        <fullName evidence="3">NAD-dependent epimerase</fullName>
    </submittedName>
</protein>
<proteinExistence type="predicted"/>
<sequence length="362" mass="38090">MVVLVTGGTGFVGSHTVAALAAAGQRVRVLARDPDRVAPALTPLGVPSDAVEVAVGDVTDEAAVSRAVRGADAVVHAASVYSFDSRSHGLTRRTNLRGTEVVLGAAARLGVGRTVHVSTFGALRPSPAGEVGPQSPPSAARETYLASKAAAERVARWYQEHGAPVVISYPPALLGPDDPKLGDQNARLRYVLRGLMPMWPTGGFPVGDVRDTAALHAAMVTAPRERGTRHLGPGRYLSTRDFVGAVRAVTGRRLPTVFLPARAVLPFAYATDLVQRVWPWHIPAEYGACYVCACDARPEPGPPALGPAPRPVTETLADTVRWLHRSGRLTAAQAGRAAGTDRVASAARPVEAAPWRHEEAPS</sequence>
<dbReference type="OrthoDB" id="5491199at2"/>
<name>A0A136PL01_9ACTN</name>
<gene>
    <name evidence="3" type="ORF">AWW66_26200</name>
</gene>
<comment type="caution">
    <text evidence="3">The sequence shown here is derived from an EMBL/GenBank/DDBJ whole genome shotgun (WGS) entry which is preliminary data.</text>
</comment>
<feature type="region of interest" description="Disordered" evidence="1">
    <location>
        <begin position="331"/>
        <end position="362"/>
    </location>
</feature>
<feature type="domain" description="NAD-dependent epimerase/dehydratase" evidence="2">
    <location>
        <begin position="3"/>
        <end position="225"/>
    </location>
</feature>
<dbReference type="SUPFAM" id="SSF51735">
    <property type="entry name" value="NAD(P)-binding Rossmann-fold domains"/>
    <property type="match status" value="1"/>
</dbReference>
<evidence type="ECO:0000313" key="4">
    <source>
        <dbReference type="Proteomes" id="UP000070620"/>
    </source>
</evidence>
<dbReference type="InterPro" id="IPR051783">
    <property type="entry name" value="NAD(P)-dependent_oxidoreduct"/>
</dbReference>
<dbReference type="GO" id="GO:0005737">
    <property type="term" value="C:cytoplasm"/>
    <property type="evidence" value="ECO:0007669"/>
    <property type="project" value="TreeGrafter"/>
</dbReference>
<dbReference type="AlphaFoldDB" id="A0A136PL01"/>
<keyword evidence="4" id="KW-1185">Reference proteome</keyword>
<dbReference type="RefSeq" id="WP_067371517.1">
    <property type="nucleotide sequence ID" value="NZ_JBIUBN010000003.1"/>
</dbReference>
<dbReference type="InterPro" id="IPR036291">
    <property type="entry name" value="NAD(P)-bd_dom_sf"/>
</dbReference>
<evidence type="ECO:0000313" key="3">
    <source>
        <dbReference type="EMBL" id="KXK59071.1"/>
    </source>
</evidence>
<dbReference type="InterPro" id="IPR001509">
    <property type="entry name" value="Epimerase_deHydtase"/>
</dbReference>
<organism evidence="3 4">
    <name type="scientific">Micromonospora rosaria</name>
    <dbReference type="NCBI Taxonomy" id="47874"/>
    <lineage>
        <taxon>Bacteria</taxon>
        <taxon>Bacillati</taxon>
        <taxon>Actinomycetota</taxon>
        <taxon>Actinomycetes</taxon>
        <taxon>Micromonosporales</taxon>
        <taxon>Micromonosporaceae</taxon>
        <taxon>Micromonospora</taxon>
    </lineage>
</organism>